<evidence type="ECO:0000313" key="1">
    <source>
        <dbReference type="EMBL" id="SDN12900.1"/>
    </source>
</evidence>
<reference evidence="2" key="1">
    <citation type="submission" date="2016-10" db="EMBL/GenBank/DDBJ databases">
        <authorList>
            <person name="Varghese N."/>
            <person name="Submissions S."/>
        </authorList>
    </citation>
    <scope>NUCLEOTIDE SEQUENCE [LARGE SCALE GENOMIC DNA]</scope>
    <source>
        <strain evidence="2">M83</strain>
    </source>
</reference>
<gene>
    <name evidence="1" type="ORF">SAMN05216544_1948</name>
</gene>
<dbReference type="Proteomes" id="UP000187651">
    <property type="component" value="Unassembled WGS sequence"/>
</dbReference>
<dbReference type="EMBL" id="FNHZ01000006">
    <property type="protein sequence ID" value="SDN12900.1"/>
    <property type="molecule type" value="Genomic_DNA"/>
</dbReference>
<dbReference type="RefSeq" id="WP_074521969.1">
    <property type="nucleotide sequence ID" value="NZ_FNHZ01000006.1"/>
</dbReference>
<accession>A0A1G9YUU7</accession>
<dbReference type="AlphaFoldDB" id="A0A1G9YUU7"/>
<organism evidence="1 2">
    <name type="scientific">Lachnospira pectinoschiza</name>
    <dbReference type="NCBI Taxonomy" id="28052"/>
    <lineage>
        <taxon>Bacteria</taxon>
        <taxon>Bacillati</taxon>
        <taxon>Bacillota</taxon>
        <taxon>Clostridia</taxon>
        <taxon>Lachnospirales</taxon>
        <taxon>Lachnospiraceae</taxon>
        <taxon>Lachnospira</taxon>
    </lineage>
</organism>
<keyword evidence="2" id="KW-1185">Reference proteome</keyword>
<protein>
    <submittedName>
        <fullName evidence="1">Uncharacterized protein</fullName>
    </submittedName>
</protein>
<dbReference type="OrthoDB" id="9995687at2"/>
<name>A0A1G9YUU7_9FIRM</name>
<evidence type="ECO:0000313" key="2">
    <source>
        <dbReference type="Proteomes" id="UP000187651"/>
    </source>
</evidence>
<proteinExistence type="predicted"/>
<sequence length="280" mass="31691">MKQVRGLYKKSFCLLLVGIIMSTFQGSYQINYVKAEESHIFTITEDTTNYEVTDVATENDYTIPNTSNSLDLSDSTKTSPVETTHFIYNNTINIQSDSSNQIYISTVTALDVEDGAVTISYNSSSDVDITFNSFFYDNVVFEITDTNSNNYYLKINRYAIVISNNFSDTSASNKYVYINLYLDKDEASNEYYALDTLIRQEYSDGSHDYTTPNYEDFYLVTAGTNVELARMKVEITDDIEDIYVLVIRERSTVGPFDTQGLITASGLGVRYNIASQTSIY</sequence>